<feature type="domain" description="HTH cro/C1-type" evidence="2">
    <location>
        <begin position="78"/>
        <end position="132"/>
    </location>
</feature>
<keyword evidence="4" id="KW-1185">Reference proteome</keyword>
<dbReference type="Gene3D" id="1.10.260.40">
    <property type="entry name" value="lambda repressor-like DNA-binding domains"/>
    <property type="match status" value="3"/>
</dbReference>
<dbReference type="GO" id="GO:0003677">
    <property type="term" value="F:DNA binding"/>
    <property type="evidence" value="ECO:0007669"/>
    <property type="project" value="UniProtKB-KW"/>
</dbReference>
<sequence>MVILGEKIRELREERDYTLSDLAERAGLSISYLSEIERGAKRPSLKTLDKIAAALNVSRNVLVDIGGEKLKISMGDKIRMLREEDKLTLGDLAKNVGISPSYLSEIERESVHPSVSTIKSISRALEVPITTIMHSHESTIGLKLRASREEQGMTQADLADKAGVSAGLIGQIENGRVQPSLKTLENVADVLGVSPCYFVLDNDSIEQMLPSFSPELRKMLADDNVQAVLRLICNLSEDELKFILNFIQLFKKSKITNF</sequence>
<dbReference type="SMART" id="SM00530">
    <property type="entry name" value="HTH_XRE"/>
    <property type="match status" value="3"/>
</dbReference>
<proteinExistence type="predicted"/>
<dbReference type="AlphaFoldDB" id="A0AAU0UM14"/>
<protein>
    <submittedName>
        <fullName evidence="3">Helix-turn-helix domain-containing protein</fullName>
    </submittedName>
</protein>
<dbReference type="EMBL" id="CP121694">
    <property type="protein sequence ID" value="WRO21970.1"/>
    <property type="molecule type" value="Genomic_DNA"/>
</dbReference>
<reference evidence="3 4" key="1">
    <citation type="submission" date="2023-04" db="EMBL/GenBank/DDBJ databases">
        <authorList>
            <person name="Hsu D."/>
        </authorList>
    </citation>
    <scope>NUCLEOTIDE SEQUENCE [LARGE SCALE GENOMIC DNA]</scope>
    <source>
        <strain evidence="3 4">MK1</strain>
    </source>
</reference>
<organism evidence="3 4">
    <name type="scientific">Metallumcola ferriviriculae</name>
    <dbReference type="NCBI Taxonomy" id="3039180"/>
    <lineage>
        <taxon>Bacteria</taxon>
        <taxon>Bacillati</taxon>
        <taxon>Bacillota</taxon>
        <taxon>Clostridia</taxon>
        <taxon>Neomoorellales</taxon>
        <taxon>Desulfitibacteraceae</taxon>
        <taxon>Metallumcola</taxon>
    </lineage>
</organism>
<name>A0AAU0UM14_9FIRM</name>
<evidence type="ECO:0000313" key="3">
    <source>
        <dbReference type="EMBL" id="WRO21970.1"/>
    </source>
</evidence>
<keyword evidence="1" id="KW-0238">DNA-binding</keyword>
<evidence type="ECO:0000259" key="2">
    <source>
        <dbReference type="PROSITE" id="PS50943"/>
    </source>
</evidence>
<gene>
    <name evidence="3" type="ORF">MFMK1_001791</name>
</gene>
<evidence type="ECO:0000313" key="4">
    <source>
        <dbReference type="Proteomes" id="UP001329915"/>
    </source>
</evidence>
<feature type="domain" description="HTH cro/C1-type" evidence="2">
    <location>
        <begin position="8"/>
        <end position="62"/>
    </location>
</feature>
<dbReference type="KEGG" id="dbc:MFMK1_001791"/>
<dbReference type="RefSeq" id="WP_366924791.1">
    <property type="nucleotide sequence ID" value="NZ_CP121694.1"/>
</dbReference>
<dbReference type="CDD" id="cd00093">
    <property type="entry name" value="HTH_XRE"/>
    <property type="match status" value="3"/>
</dbReference>
<dbReference type="PANTHER" id="PTHR46797:SF1">
    <property type="entry name" value="METHYLPHOSPHONATE SYNTHASE"/>
    <property type="match status" value="1"/>
</dbReference>
<dbReference type="SUPFAM" id="SSF47413">
    <property type="entry name" value="lambda repressor-like DNA-binding domains"/>
    <property type="match status" value="3"/>
</dbReference>
<dbReference type="Pfam" id="PF01381">
    <property type="entry name" value="HTH_3"/>
    <property type="match status" value="3"/>
</dbReference>
<dbReference type="GO" id="GO:0003700">
    <property type="term" value="F:DNA-binding transcription factor activity"/>
    <property type="evidence" value="ECO:0007669"/>
    <property type="project" value="TreeGrafter"/>
</dbReference>
<dbReference type="InterPro" id="IPR001387">
    <property type="entry name" value="Cro/C1-type_HTH"/>
</dbReference>
<evidence type="ECO:0000256" key="1">
    <source>
        <dbReference type="ARBA" id="ARBA00023125"/>
    </source>
</evidence>
<feature type="domain" description="HTH cro/C1-type" evidence="2">
    <location>
        <begin position="144"/>
        <end position="198"/>
    </location>
</feature>
<dbReference type="GO" id="GO:0005829">
    <property type="term" value="C:cytosol"/>
    <property type="evidence" value="ECO:0007669"/>
    <property type="project" value="TreeGrafter"/>
</dbReference>
<accession>A0AAU0UM14</accession>
<dbReference type="PROSITE" id="PS50943">
    <property type="entry name" value="HTH_CROC1"/>
    <property type="match status" value="3"/>
</dbReference>
<dbReference type="PANTHER" id="PTHR46797">
    <property type="entry name" value="HTH-TYPE TRANSCRIPTIONAL REGULATOR"/>
    <property type="match status" value="1"/>
</dbReference>
<dbReference type="Proteomes" id="UP001329915">
    <property type="component" value="Chromosome"/>
</dbReference>
<dbReference type="InterPro" id="IPR050807">
    <property type="entry name" value="TransReg_Diox_bact_type"/>
</dbReference>
<dbReference type="InterPro" id="IPR010982">
    <property type="entry name" value="Lambda_DNA-bd_dom_sf"/>
</dbReference>